<feature type="region of interest" description="Disordered" evidence="1">
    <location>
        <begin position="1"/>
        <end position="21"/>
    </location>
</feature>
<evidence type="ECO:0000256" key="1">
    <source>
        <dbReference type="SAM" id="MobiDB-lite"/>
    </source>
</evidence>
<evidence type="ECO:0000313" key="2">
    <source>
        <dbReference type="EMBL" id="CAA9556329.1"/>
    </source>
</evidence>
<dbReference type="EMBL" id="CADCWK010000128">
    <property type="protein sequence ID" value="CAA9556329.1"/>
    <property type="molecule type" value="Genomic_DNA"/>
</dbReference>
<proteinExistence type="predicted"/>
<sequence length="124" mass="13538">MQRFRELIASTASPSDYDRPGSLYAAGAVGERLPAVARREARLAATDSDIGPARTERGERARPTPGDRPGRPTRSTAEPPPERERDARADLMAALRSPSALRTAVLLREVLDAPVALRDDPRQR</sequence>
<accession>A0A6J4US34</accession>
<gene>
    <name evidence="2" type="ORF">AVDCRST_MAG33-1315</name>
</gene>
<protein>
    <submittedName>
        <fullName evidence="2">Uncharacterized protein</fullName>
    </submittedName>
</protein>
<dbReference type="AlphaFoldDB" id="A0A6J4US34"/>
<feature type="region of interest" description="Disordered" evidence="1">
    <location>
        <begin position="40"/>
        <end position="87"/>
    </location>
</feature>
<reference evidence="2" key="1">
    <citation type="submission" date="2020-02" db="EMBL/GenBank/DDBJ databases">
        <authorList>
            <person name="Meier V. D."/>
        </authorList>
    </citation>
    <scope>NUCLEOTIDE SEQUENCE</scope>
    <source>
        <strain evidence="2">AVDCRST_MAG33</strain>
    </source>
</reference>
<name>A0A6J4US34_9BACT</name>
<organism evidence="2">
    <name type="scientific">uncultured Thermomicrobiales bacterium</name>
    <dbReference type="NCBI Taxonomy" id="1645740"/>
    <lineage>
        <taxon>Bacteria</taxon>
        <taxon>Pseudomonadati</taxon>
        <taxon>Thermomicrobiota</taxon>
        <taxon>Thermomicrobia</taxon>
        <taxon>Thermomicrobiales</taxon>
        <taxon>environmental samples</taxon>
    </lineage>
</organism>